<protein>
    <recommendedName>
        <fullName evidence="3 6">Anti-sigma F factor antagonist</fullName>
    </recommendedName>
    <alternativeName>
        <fullName evidence="6">Stage II sporulation protein</fullName>
    </alternativeName>
</protein>
<evidence type="ECO:0000313" key="9">
    <source>
        <dbReference type="Proteomes" id="UP000190188"/>
    </source>
</evidence>
<dbReference type="NCBIfam" id="TIGR00377">
    <property type="entry name" value="ant_ant_sig"/>
    <property type="match status" value="1"/>
</dbReference>
<evidence type="ECO:0000313" key="8">
    <source>
        <dbReference type="EMBL" id="OPA81380.1"/>
    </source>
</evidence>
<comment type="similarity">
    <text evidence="2 6">Belongs to the anti-sigma-factor antagonist family.</text>
</comment>
<dbReference type="GO" id="GO:0043856">
    <property type="term" value="F:anti-sigma factor antagonist activity"/>
    <property type="evidence" value="ECO:0007669"/>
    <property type="project" value="InterPro"/>
</dbReference>
<dbReference type="PANTHER" id="PTHR33495:SF2">
    <property type="entry name" value="ANTI-SIGMA FACTOR ANTAGONIST TM_1081-RELATED"/>
    <property type="match status" value="1"/>
</dbReference>
<evidence type="ECO:0000256" key="5">
    <source>
        <dbReference type="ARBA" id="ARBA00022969"/>
    </source>
</evidence>
<reference evidence="8 9" key="1">
    <citation type="submission" date="2017-01" db="EMBL/GenBank/DDBJ databases">
        <title>Genome analysis of Paenibacillus selenitrireducens ES3-24.</title>
        <authorList>
            <person name="Xu D."/>
            <person name="Yao R."/>
            <person name="Zheng S."/>
        </authorList>
    </citation>
    <scope>NUCLEOTIDE SEQUENCE [LARGE SCALE GENOMIC DNA]</scope>
    <source>
        <strain evidence="8 9">ES3-24</strain>
    </source>
</reference>
<gene>
    <name evidence="8" type="ORF">BVG16_03460</name>
</gene>
<evidence type="ECO:0000259" key="7">
    <source>
        <dbReference type="PROSITE" id="PS50801"/>
    </source>
</evidence>
<dbReference type="InterPro" id="IPR014237">
    <property type="entry name" value="Anti-sigma_F_ant"/>
</dbReference>
<dbReference type="GO" id="GO:0030435">
    <property type="term" value="P:sporulation resulting in formation of a cellular spore"/>
    <property type="evidence" value="ECO:0007669"/>
    <property type="project" value="UniProtKB-KW"/>
</dbReference>
<name>A0A1T2XNC9_9BACL</name>
<comment type="function">
    <text evidence="1">In the phosphorylated form it could act as an anti-anti-sigma factor that counteracts SpoIIAB and thus releases sigma f from inhibition.</text>
</comment>
<proteinExistence type="inferred from homology"/>
<dbReference type="NCBIfam" id="TIGR02886">
    <property type="entry name" value="spore_II_AA"/>
    <property type="match status" value="1"/>
</dbReference>
<dbReference type="STRING" id="1324314.BVG16_03460"/>
<dbReference type="InterPro" id="IPR003658">
    <property type="entry name" value="Anti-sigma_ant"/>
</dbReference>
<evidence type="ECO:0000256" key="3">
    <source>
        <dbReference type="ARBA" id="ARBA00020784"/>
    </source>
</evidence>
<accession>A0A1T2XNC9</accession>
<evidence type="ECO:0000256" key="1">
    <source>
        <dbReference type="ARBA" id="ARBA00001976"/>
    </source>
</evidence>
<dbReference type="AlphaFoldDB" id="A0A1T2XNC9"/>
<feature type="domain" description="STAS" evidence="7">
    <location>
        <begin position="3"/>
        <end position="113"/>
    </location>
</feature>
<dbReference type="PROSITE" id="PS50801">
    <property type="entry name" value="STAS"/>
    <property type="match status" value="1"/>
</dbReference>
<dbReference type="CDD" id="cd07043">
    <property type="entry name" value="STAS_anti-anti-sigma_factors"/>
    <property type="match status" value="1"/>
</dbReference>
<keyword evidence="9" id="KW-1185">Reference proteome</keyword>
<dbReference type="EMBL" id="MSZX01000001">
    <property type="protein sequence ID" value="OPA81380.1"/>
    <property type="molecule type" value="Genomic_DNA"/>
</dbReference>
<evidence type="ECO:0000256" key="2">
    <source>
        <dbReference type="ARBA" id="ARBA00009013"/>
    </source>
</evidence>
<keyword evidence="5" id="KW-0749">Sporulation</keyword>
<comment type="caution">
    <text evidence="8">The sequence shown here is derived from an EMBL/GenBank/DDBJ whole genome shotgun (WGS) entry which is preliminary data.</text>
</comment>
<dbReference type="OrthoDB" id="9796601at2"/>
<evidence type="ECO:0000256" key="4">
    <source>
        <dbReference type="ARBA" id="ARBA00022553"/>
    </source>
</evidence>
<dbReference type="Proteomes" id="UP000190188">
    <property type="component" value="Unassembled WGS sequence"/>
</dbReference>
<dbReference type="Pfam" id="PF01740">
    <property type="entry name" value="STAS"/>
    <property type="match status" value="1"/>
</dbReference>
<organism evidence="8 9">
    <name type="scientific">Paenibacillus selenitireducens</name>
    <dbReference type="NCBI Taxonomy" id="1324314"/>
    <lineage>
        <taxon>Bacteria</taxon>
        <taxon>Bacillati</taxon>
        <taxon>Bacillota</taxon>
        <taxon>Bacilli</taxon>
        <taxon>Bacillales</taxon>
        <taxon>Paenibacillaceae</taxon>
        <taxon>Paenibacillus</taxon>
    </lineage>
</organism>
<dbReference type="InterPro" id="IPR002645">
    <property type="entry name" value="STAS_dom"/>
</dbReference>
<dbReference type="Gene3D" id="3.30.750.24">
    <property type="entry name" value="STAS domain"/>
    <property type="match status" value="1"/>
</dbReference>
<dbReference type="GO" id="GO:0045152">
    <property type="term" value="F:antisigma factor binding"/>
    <property type="evidence" value="ECO:0007669"/>
    <property type="project" value="InterPro"/>
</dbReference>
<dbReference type="InterPro" id="IPR036513">
    <property type="entry name" value="STAS_dom_sf"/>
</dbReference>
<evidence type="ECO:0000256" key="6">
    <source>
        <dbReference type="RuleBase" id="RU003749"/>
    </source>
</evidence>
<sequence length="117" mass="13270">MNLQVELEHHRRVLIVRLRGELDHHTAEAVRTKMDEAIQRGRAEHLVLSLEDLTFMDSSGLGVILGRYKVIKSLGGKMVVCHVNPSVHRLFELSGLFKILAIYENERTALSELEVVS</sequence>
<dbReference type="SUPFAM" id="SSF52091">
    <property type="entry name" value="SpoIIaa-like"/>
    <property type="match status" value="1"/>
</dbReference>
<keyword evidence="4" id="KW-0597">Phosphoprotein</keyword>
<dbReference type="PANTHER" id="PTHR33495">
    <property type="entry name" value="ANTI-SIGMA FACTOR ANTAGONIST TM_1081-RELATED-RELATED"/>
    <property type="match status" value="1"/>
</dbReference>
<dbReference type="RefSeq" id="WP_078497117.1">
    <property type="nucleotide sequence ID" value="NZ_MSZX01000001.1"/>
</dbReference>